<gene>
    <name evidence="2" type="ORF">BQ8482_40044</name>
</gene>
<dbReference type="AlphaFoldDB" id="A0A2P9ASW9"/>
<accession>A0A2P9ASW9</accession>
<organism evidence="2 3">
    <name type="scientific">Mesorhizobium delmotii</name>
    <dbReference type="NCBI Taxonomy" id="1631247"/>
    <lineage>
        <taxon>Bacteria</taxon>
        <taxon>Pseudomonadati</taxon>
        <taxon>Pseudomonadota</taxon>
        <taxon>Alphaproteobacteria</taxon>
        <taxon>Hyphomicrobiales</taxon>
        <taxon>Phyllobacteriaceae</taxon>
        <taxon>Mesorhizobium</taxon>
    </lineage>
</organism>
<dbReference type="Proteomes" id="UP000245698">
    <property type="component" value="Unassembled WGS sequence"/>
</dbReference>
<dbReference type="InterPro" id="IPR054276">
    <property type="entry name" value="DUF7007"/>
</dbReference>
<keyword evidence="3" id="KW-1185">Reference proteome</keyword>
<evidence type="ECO:0000313" key="2">
    <source>
        <dbReference type="EMBL" id="SJM34262.1"/>
    </source>
</evidence>
<dbReference type="Pfam" id="PF22653">
    <property type="entry name" value="DUF7007"/>
    <property type="match status" value="1"/>
</dbReference>
<proteinExistence type="predicted"/>
<protein>
    <recommendedName>
        <fullName evidence="1">DUF7007 domain-containing protein</fullName>
    </recommendedName>
</protein>
<feature type="domain" description="DUF7007" evidence="1">
    <location>
        <begin position="2"/>
        <end position="96"/>
    </location>
</feature>
<evidence type="ECO:0000259" key="1">
    <source>
        <dbReference type="Pfam" id="PF22653"/>
    </source>
</evidence>
<dbReference type="EMBL" id="FUIG01000048">
    <property type="protein sequence ID" value="SJM34262.1"/>
    <property type="molecule type" value="Genomic_DNA"/>
</dbReference>
<sequence>MICHSTAGHGGFHLSPERNGKVHAGIRAADGFYEEDECWAIVAFTFPRLFTSFERRCAERTMKDGFPDALEAITGNVLQPGESWKKDERTFLAEHADRWIVVSAITCDHEKEFVEVIATRGAKRGPGTEERRFLVPSAEYEVGRFGFVIDPDRHDAYDGPSSFAGWQGRRAS</sequence>
<evidence type="ECO:0000313" key="3">
    <source>
        <dbReference type="Proteomes" id="UP000245698"/>
    </source>
</evidence>
<name>A0A2P9ASW9_9HYPH</name>
<reference evidence="3" key="1">
    <citation type="submission" date="2016-12" db="EMBL/GenBank/DDBJ databases">
        <authorList>
            <person name="Brunel B."/>
        </authorList>
    </citation>
    <scope>NUCLEOTIDE SEQUENCE [LARGE SCALE GENOMIC DNA]</scope>
</reference>